<dbReference type="EC" id="3.5.1.41" evidence="20"/>
<evidence type="ECO:0000256" key="19">
    <source>
        <dbReference type="ARBA" id="ARBA00023326"/>
    </source>
</evidence>
<evidence type="ECO:0000256" key="3">
    <source>
        <dbReference type="ARBA" id="ARBA00004609"/>
    </source>
</evidence>
<dbReference type="GO" id="GO:0000272">
    <property type="term" value="P:polysaccharide catabolic process"/>
    <property type="evidence" value="ECO:0007669"/>
    <property type="project" value="UniProtKB-KW"/>
</dbReference>
<accession>A0A167SYW6</accession>
<evidence type="ECO:0000313" key="26">
    <source>
        <dbReference type="Proteomes" id="UP000076532"/>
    </source>
</evidence>
<evidence type="ECO:0000256" key="16">
    <source>
        <dbReference type="ARBA" id="ARBA00023285"/>
    </source>
</evidence>
<feature type="domain" description="NodB homology" evidence="24">
    <location>
        <begin position="133"/>
        <end position="329"/>
    </location>
</feature>
<keyword evidence="7" id="KW-0964">Secreted</keyword>
<feature type="non-terminal residue" evidence="25">
    <location>
        <position position="381"/>
    </location>
</feature>
<evidence type="ECO:0000256" key="8">
    <source>
        <dbReference type="ARBA" id="ARBA00022622"/>
    </source>
</evidence>
<dbReference type="PANTHER" id="PTHR10587:SF98">
    <property type="entry name" value="CHITIN DEACETYLASE"/>
    <property type="match status" value="1"/>
</dbReference>
<reference evidence="25 26" key="1">
    <citation type="journal article" date="2016" name="Mol. Biol. Evol.">
        <title>Comparative Genomics of Early-Diverging Mushroom-Forming Fungi Provides Insights into the Origins of Lignocellulose Decay Capabilities.</title>
        <authorList>
            <person name="Nagy L.G."/>
            <person name="Riley R."/>
            <person name="Tritt A."/>
            <person name="Adam C."/>
            <person name="Daum C."/>
            <person name="Floudas D."/>
            <person name="Sun H."/>
            <person name="Yadav J.S."/>
            <person name="Pangilinan J."/>
            <person name="Larsson K.H."/>
            <person name="Matsuura K."/>
            <person name="Barry K."/>
            <person name="Labutti K."/>
            <person name="Kuo R."/>
            <person name="Ohm R.A."/>
            <person name="Bhattacharya S.S."/>
            <person name="Shirouzu T."/>
            <person name="Yoshinaga Y."/>
            <person name="Martin F.M."/>
            <person name="Grigoriev I.V."/>
            <person name="Hibbett D.S."/>
        </authorList>
    </citation>
    <scope>NUCLEOTIDE SEQUENCE [LARGE SCALE GENOMIC DNA]</scope>
    <source>
        <strain evidence="25 26">CBS 109695</strain>
    </source>
</reference>
<dbReference type="AlphaFoldDB" id="A0A167SYW6"/>
<evidence type="ECO:0000256" key="18">
    <source>
        <dbReference type="ARBA" id="ARBA00023316"/>
    </source>
</evidence>
<evidence type="ECO:0000256" key="2">
    <source>
        <dbReference type="ARBA" id="ARBA00004191"/>
    </source>
</evidence>
<dbReference type="InterPro" id="IPR050248">
    <property type="entry name" value="Polysacc_deacetylase_ArnD"/>
</dbReference>
<evidence type="ECO:0000256" key="12">
    <source>
        <dbReference type="ARBA" id="ARBA00023024"/>
    </source>
</evidence>
<feature type="chain" id="PRO_5007892416" description="chitin deacetylase" evidence="23">
    <location>
        <begin position="19"/>
        <end position="381"/>
    </location>
</feature>
<comment type="subcellular location">
    <subcellularLocation>
        <location evidence="3">Cell membrane</location>
        <topology evidence="3">Lipid-anchor</topology>
        <topology evidence="3">GPI-anchor</topology>
    </subcellularLocation>
    <subcellularLocation>
        <location evidence="2">Secreted</location>
        <location evidence="2">Cell wall</location>
    </subcellularLocation>
</comment>
<proteinExistence type="inferred from homology"/>
<keyword evidence="15" id="KW-0119">Carbohydrate metabolism</keyword>
<dbReference type="InterPro" id="IPR002509">
    <property type="entry name" value="NODB_dom"/>
</dbReference>
<evidence type="ECO:0000256" key="4">
    <source>
        <dbReference type="ARBA" id="ARBA00010973"/>
    </source>
</evidence>
<dbReference type="GO" id="GO:0046872">
    <property type="term" value="F:metal ion binding"/>
    <property type="evidence" value="ECO:0007669"/>
    <property type="project" value="UniProtKB-KW"/>
</dbReference>
<keyword evidence="6" id="KW-0134">Cell wall</keyword>
<evidence type="ECO:0000256" key="17">
    <source>
        <dbReference type="ARBA" id="ARBA00023288"/>
    </source>
</evidence>
<dbReference type="EMBL" id="KV418631">
    <property type="protein sequence ID" value="KZP02387.1"/>
    <property type="molecule type" value="Genomic_DNA"/>
</dbReference>
<keyword evidence="17" id="KW-0449">Lipoprotein</keyword>
<comment type="catalytic activity">
    <reaction evidence="21">
        <text>[(1-&gt;4)-N-acetyl-beta-D-glucosaminyl](n) + n H2O = chitosan + n acetate</text>
        <dbReference type="Rhea" id="RHEA:10464"/>
        <dbReference type="Rhea" id="RHEA-COMP:9593"/>
        <dbReference type="Rhea" id="RHEA-COMP:9597"/>
        <dbReference type="ChEBI" id="CHEBI:15377"/>
        <dbReference type="ChEBI" id="CHEBI:17029"/>
        <dbReference type="ChEBI" id="CHEBI:30089"/>
        <dbReference type="ChEBI" id="CHEBI:57704"/>
        <dbReference type="EC" id="3.5.1.41"/>
    </reaction>
    <physiologicalReaction direction="left-to-right" evidence="21">
        <dbReference type="Rhea" id="RHEA:10465"/>
    </physiologicalReaction>
</comment>
<dbReference type="GO" id="GO:0004099">
    <property type="term" value="F:chitin deacetylase activity"/>
    <property type="evidence" value="ECO:0007669"/>
    <property type="project" value="UniProtKB-EC"/>
</dbReference>
<dbReference type="PROSITE" id="PS51677">
    <property type="entry name" value="NODB"/>
    <property type="match status" value="1"/>
</dbReference>
<keyword evidence="5" id="KW-1003">Cell membrane</keyword>
<dbReference type="GO" id="GO:0005886">
    <property type="term" value="C:plasma membrane"/>
    <property type="evidence" value="ECO:0007669"/>
    <property type="project" value="UniProtKB-SubCell"/>
</dbReference>
<evidence type="ECO:0000256" key="1">
    <source>
        <dbReference type="ARBA" id="ARBA00001941"/>
    </source>
</evidence>
<dbReference type="SUPFAM" id="SSF88713">
    <property type="entry name" value="Glycoside hydrolase/deacetylase"/>
    <property type="match status" value="1"/>
</dbReference>
<keyword evidence="19" id="KW-0624">Polysaccharide degradation</keyword>
<dbReference type="GO" id="GO:0009272">
    <property type="term" value="P:fungal-type cell wall biogenesis"/>
    <property type="evidence" value="ECO:0007669"/>
    <property type="project" value="UniProtKB-ARBA"/>
</dbReference>
<evidence type="ECO:0000256" key="13">
    <source>
        <dbReference type="ARBA" id="ARBA00023136"/>
    </source>
</evidence>
<dbReference type="PANTHER" id="PTHR10587">
    <property type="entry name" value="GLYCOSYL TRANSFERASE-RELATED"/>
    <property type="match status" value="1"/>
</dbReference>
<name>A0A167SYW6_9AGAM</name>
<keyword evidence="13" id="KW-0472">Membrane</keyword>
<evidence type="ECO:0000256" key="23">
    <source>
        <dbReference type="SAM" id="SignalP"/>
    </source>
</evidence>
<organism evidence="25 26">
    <name type="scientific">Athelia psychrophila</name>
    <dbReference type="NCBI Taxonomy" id="1759441"/>
    <lineage>
        <taxon>Eukaryota</taxon>
        <taxon>Fungi</taxon>
        <taxon>Dikarya</taxon>
        <taxon>Basidiomycota</taxon>
        <taxon>Agaricomycotina</taxon>
        <taxon>Agaricomycetes</taxon>
        <taxon>Agaricomycetidae</taxon>
        <taxon>Atheliales</taxon>
        <taxon>Atheliaceae</taxon>
        <taxon>Athelia</taxon>
    </lineage>
</organism>
<evidence type="ECO:0000256" key="6">
    <source>
        <dbReference type="ARBA" id="ARBA00022512"/>
    </source>
</evidence>
<keyword evidence="10 23" id="KW-0732">Signal</keyword>
<dbReference type="Gene3D" id="3.20.20.370">
    <property type="entry name" value="Glycoside hydrolase/deacetylase"/>
    <property type="match status" value="1"/>
</dbReference>
<evidence type="ECO:0000256" key="20">
    <source>
        <dbReference type="ARBA" id="ARBA00024056"/>
    </source>
</evidence>
<evidence type="ECO:0000256" key="5">
    <source>
        <dbReference type="ARBA" id="ARBA00022475"/>
    </source>
</evidence>
<keyword evidence="11" id="KW-0378">Hydrolase</keyword>
<keyword evidence="26" id="KW-1185">Reference proteome</keyword>
<evidence type="ECO:0000256" key="21">
    <source>
        <dbReference type="ARBA" id="ARBA00048494"/>
    </source>
</evidence>
<dbReference type="GO" id="GO:0071555">
    <property type="term" value="P:cell wall organization"/>
    <property type="evidence" value="ECO:0007669"/>
    <property type="project" value="UniProtKB-KW"/>
</dbReference>
<evidence type="ECO:0000313" key="25">
    <source>
        <dbReference type="EMBL" id="KZP02387.1"/>
    </source>
</evidence>
<keyword evidence="16" id="KW-0170">Cobalt</keyword>
<evidence type="ECO:0000256" key="7">
    <source>
        <dbReference type="ARBA" id="ARBA00022525"/>
    </source>
</evidence>
<dbReference type="Proteomes" id="UP000076532">
    <property type="component" value="Unassembled WGS sequence"/>
</dbReference>
<keyword evidence="18" id="KW-0961">Cell wall biogenesis/degradation</keyword>
<keyword evidence="12" id="KW-0146">Chitin degradation</keyword>
<dbReference type="STRING" id="436010.A0A167SYW6"/>
<dbReference type="FunFam" id="3.20.20.370:FF:000004">
    <property type="entry name" value="Related to Chitin deacetylase"/>
    <property type="match status" value="1"/>
</dbReference>
<keyword evidence="8" id="KW-0336">GPI-anchor</keyword>
<keyword evidence="9" id="KW-0479">Metal-binding</keyword>
<evidence type="ECO:0000256" key="22">
    <source>
        <dbReference type="SAM" id="MobiDB-lite"/>
    </source>
</evidence>
<protein>
    <recommendedName>
        <fullName evidence="20">chitin deacetylase</fullName>
        <ecNumber evidence="20">3.5.1.41</ecNumber>
    </recommendedName>
</protein>
<sequence>MFSSLLMGLAFAGSFASAQSPTSEASEAAILDPTAECTYYEYAPVVAANKSFPEIWQPATLLTTDTAGNAMWNQIKASIPTNIPVKGTMAGNFANFTPTYSPSDPDCWWTYDKCDTPKLASLKPDVTGTPEPLSLGYGFDDGPNCSHNAFYDYLSQQNQKATMFYIGSNVMDWPLQAQRAIADGHEICVHTWSHHYMTAFESSAAFAELWYTMQAIKLVVGVTPKCWRPPFGDVDDRIRAIATALNLTTIVWQYDSNDWQVGAPGSTVTSQQVDQNYQNLITSAGNGTFNTAGTIMLTHELTNYTMQEAINWYPKLKAAFKSIVPVGVGMNWTQPYVETNYSLPAFSQYTAGQLTVSATATGASASSSSPGGSSKSSAGRT</sequence>
<evidence type="ECO:0000259" key="24">
    <source>
        <dbReference type="PROSITE" id="PS51677"/>
    </source>
</evidence>
<feature type="region of interest" description="Disordered" evidence="22">
    <location>
        <begin position="361"/>
        <end position="381"/>
    </location>
</feature>
<evidence type="ECO:0000256" key="9">
    <source>
        <dbReference type="ARBA" id="ARBA00022723"/>
    </source>
</evidence>
<comment type="similarity">
    <text evidence="4">Belongs to the polysaccharide deacetylase family.</text>
</comment>
<evidence type="ECO:0000256" key="14">
    <source>
        <dbReference type="ARBA" id="ARBA00023180"/>
    </source>
</evidence>
<comment type="cofactor">
    <cofactor evidence="1">
        <name>Co(2+)</name>
        <dbReference type="ChEBI" id="CHEBI:48828"/>
    </cofactor>
</comment>
<dbReference type="OrthoDB" id="407355at2759"/>
<evidence type="ECO:0000256" key="11">
    <source>
        <dbReference type="ARBA" id="ARBA00022801"/>
    </source>
</evidence>
<dbReference type="CDD" id="cd10952">
    <property type="entry name" value="CE4_MrCDA_like"/>
    <property type="match status" value="1"/>
</dbReference>
<feature type="signal peptide" evidence="23">
    <location>
        <begin position="1"/>
        <end position="18"/>
    </location>
</feature>
<dbReference type="GO" id="GO:0006032">
    <property type="term" value="P:chitin catabolic process"/>
    <property type="evidence" value="ECO:0007669"/>
    <property type="project" value="UniProtKB-KW"/>
</dbReference>
<dbReference type="GO" id="GO:0098552">
    <property type="term" value="C:side of membrane"/>
    <property type="evidence" value="ECO:0007669"/>
    <property type="project" value="UniProtKB-KW"/>
</dbReference>
<keyword evidence="14" id="KW-0325">Glycoprotein</keyword>
<evidence type="ECO:0000256" key="15">
    <source>
        <dbReference type="ARBA" id="ARBA00023277"/>
    </source>
</evidence>
<dbReference type="Pfam" id="PF01522">
    <property type="entry name" value="Polysacc_deac_1"/>
    <property type="match status" value="1"/>
</dbReference>
<dbReference type="InterPro" id="IPR011330">
    <property type="entry name" value="Glyco_hydro/deAcase_b/a-brl"/>
</dbReference>
<evidence type="ECO:0000256" key="10">
    <source>
        <dbReference type="ARBA" id="ARBA00022729"/>
    </source>
</evidence>
<gene>
    <name evidence="25" type="ORF">FIBSPDRAFT_880401</name>
</gene>